<sequence>MAARHDPVYDELHAAPEFAELKRRYRSFVFPATIAFLAWYLLYVSLSNWGGDFMSKQVVGNINVALVFGLLQFVTTFAIAWLYSRYSTSRLDPLARTLDERFVELAGKASDGRSDH</sequence>
<feature type="transmembrane region" description="Helical" evidence="1">
    <location>
        <begin position="58"/>
        <end position="83"/>
    </location>
</feature>
<dbReference type="EMBL" id="WBVM01000007">
    <property type="protein sequence ID" value="KAB2806997.1"/>
    <property type="molecule type" value="Genomic_DNA"/>
</dbReference>
<reference evidence="2 3" key="1">
    <citation type="submission" date="2019-09" db="EMBL/GenBank/DDBJ databases">
        <title>Pimelobacter sp. isolated from Paulinella.</title>
        <authorList>
            <person name="Jeong S.E."/>
        </authorList>
    </citation>
    <scope>NUCLEOTIDE SEQUENCE [LARGE SCALE GENOMIC DNA]</scope>
    <source>
        <strain evidence="2 3">Pch-N</strain>
    </source>
</reference>
<dbReference type="PANTHER" id="PTHR38441">
    <property type="entry name" value="INTEGRAL MEMBRANE PROTEIN-RELATED"/>
    <property type="match status" value="1"/>
</dbReference>
<name>A0A7J5DR03_NOCSI</name>
<dbReference type="PANTHER" id="PTHR38441:SF1">
    <property type="entry name" value="MEMBRANE PROTEIN"/>
    <property type="match status" value="1"/>
</dbReference>
<evidence type="ECO:0000313" key="2">
    <source>
        <dbReference type="EMBL" id="KAB2806997.1"/>
    </source>
</evidence>
<evidence type="ECO:0000256" key="1">
    <source>
        <dbReference type="SAM" id="Phobius"/>
    </source>
</evidence>
<accession>A0A7J5DR03</accession>
<gene>
    <name evidence="2" type="ORF">F9L07_28010</name>
</gene>
<protein>
    <submittedName>
        <fullName evidence="2">DUF485 domain-containing protein</fullName>
    </submittedName>
</protein>
<organism evidence="2 3">
    <name type="scientific">Nocardioides simplex</name>
    <name type="common">Arthrobacter simplex</name>
    <dbReference type="NCBI Taxonomy" id="2045"/>
    <lineage>
        <taxon>Bacteria</taxon>
        <taxon>Bacillati</taxon>
        <taxon>Actinomycetota</taxon>
        <taxon>Actinomycetes</taxon>
        <taxon>Propionibacteriales</taxon>
        <taxon>Nocardioidaceae</taxon>
        <taxon>Pimelobacter</taxon>
    </lineage>
</organism>
<keyword evidence="1" id="KW-0472">Membrane</keyword>
<keyword evidence="1" id="KW-0812">Transmembrane</keyword>
<keyword evidence="1" id="KW-1133">Transmembrane helix</keyword>
<dbReference type="Pfam" id="PF04341">
    <property type="entry name" value="DUF485"/>
    <property type="match status" value="1"/>
</dbReference>
<evidence type="ECO:0000313" key="3">
    <source>
        <dbReference type="Proteomes" id="UP000449906"/>
    </source>
</evidence>
<dbReference type="AlphaFoldDB" id="A0A7J5DR03"/>
<comment type="caution">
    <text evidence="2">The sequence shown here is derived from an EMBL/GenBank/DDBJ whole genome shotgun (WGS) entry which is preliminary data.</text>
</comment>
<dbReference type="Proteomes" id="UP000449906">
    <property type="component" value="Unassembled WGS sequence"/>
</dbReference>
<proteinExistence type="predicted"/>
<feature type="transmembrane region" description="Helical" evidence="1">
    <location>
        <begin position="28"/>
        <end position="46"/>
    </location>
</feature>
<dbReference type="InterPro" id="IPR007436">
    <property type="entry name" value="DUF485"/>
</dbReference>